<dbReference type="InterPro" id="IPR011642">
    <property type="entry name" value="Gate_dom"/>
</dbReference>
<gene>
    <name evidence="3" type="ORF">CCE28_04840</name>
</gene>
<proteinExistence type="predicted"/>
<keyword evidence="1" id="KW-0812">Transmembrane</keyword>
<evidence type="ECO:0000313" key="3">
    <source>
        <dbReference type="EMBL" id="PAB60228.1"/>
    </source>
</evidence>
<feature type="transmembrane region" description="Helical" evidence="1">
    <location>
        <begin position="234"/>
        <end position="254"/>
    </location>
</feature>
<feature type="transmembrane region" description="Helical" evidence="1">
    <location>
        <begin position="311"/>
        <end position="329"/>
    </location>
</feature>
<keyword evidence="4" id="KW-1185">Reference proteome</keyword>
<dbReference type="EMBL" id="NIBG01000003">
    <property type="protein sequence ID" value="PAB60228.1"/>
    <property type="molecule type" value="Genomic_DNA"/>
</dbReference>
<evidence type="ECO:0000259" key="2">
    <source>
        <dbReference type="Pfam" id="PF07670"/>
    </source>
</evidence>
<feature type="transmembrane region" description="Helical" evidence="1">
    <location>
        <begin position="385"/>
        <end position="406"/>
    </location>
</feature>
<feature type="transmembrane region" description="Helical" evidence="1">
    <location>
        <begin position="130"/>
        <end position="155"/>
    </location>
</feature>
<comment type="caution">
    <text evidence="3">The sequence shown here is derived from an EMBL/GenBank/DDBJ whole genome shotgun (WGS) entry which is preliminary data.</text>
</comment>
<evidence type="ECO:0000313" key="4">
    <source>
        <dbReference type="Proteomes" id="UP000216024"/>
    </source>
</evidence>
<sequence>MAKEYTGATNYMNGTNLFRFLVFSGLGIFMFFIPIEVAGKSSIPLGHIVNFFAKDLHGPSSIYAVIIMISGSIIPFIDKSWNKNTTNIIFSGFKILGAVFGAMVFLNMGPDWVLAKNFGPYLYEVVGIKVGLIVPIGAVFLSFIVGYGLIEFIGVFLRPVMTRIWKTPGRSAIDAVASFVGSYSIGLLITNQVFKKNKYTIKEACIIATGFSTVSATFMIVVANTMGIMDMWNIFFWTTLIVTFAVTALTVRMWPLKNKPDTYYNGGKGVPEEYGEGNLFRNALEEGLKAAQNPAPLHISVYNNLKDGVRIVMGFLPIVMSIGLLGLLLAEFTPVFDYFGYIFYPFTLLARLPEPMLAAKASSSGIADMFLPCLIAQSAPLVTRFVIAVVSISEILFFSAIIPVIMATDIPITITDMIIIWIERTIFTILITAPIAHLIL</sequence>
<keyword evidence="1" id="KW-1133">Transmembrane helix</keyword>
<feature type="transmembrane region" description="Helical" evidence="1">
    <location>
        <begin position="175"/>
        <end position="194"/>
    </location>
</feature>
<dbReference type="Pfam" id="PF07670">
    <property type="entry name" value="Gate"/>
    <property type="match status" value="1"/>
</dbReference>
<name>A0A267MMS9_9FIRM</name>
<dbReference type="RefSeq" id="WP_095131543.1">
    <property type="nucleotide sequence ID" value="NZ_NIBG01000003.1"/>
</dbReference>
<dbReference type="OrthoDB" id="1633380at2"/>
<evidence type="ECO:0000256" key="1">
    <source>
        <dbReference type="SAM" id="Phobius"/>
    </source>
</evidence>
<feature type="transmembrane region" description="Helical" evidence="1">
    <location>
        <begin position="89"/>
        <end position="109"/>
    </location>
</feature>
<feature type="transmembrane region" description="Helical" evidence="1">
    <location>
        <begin position="60"/>
        <end position="77"/>
    </location>
</feature>
<protein>
    <submittedName>
        <fullName evidence="3">Histidine transporter</fullName>
    </submittedName>
</protein>
<feature type="transmembrane region" description="Helical" evidence="1">
    <location>
        <begin position="206"/>
        <end position="228"/>
    </location>
</feature>
<organism evidence="3 4">
    <name type="scientific">Anaeromicrobium sediminis</name>
    <dbReference type="NCBI Taxonomy" id="1478221"/>
    <lineage>
        <taxon>Bacteria</taxon>
        <taxon>Bacillati</taxon>
        <taxon>Bacillota</taxon>
        <taxon>Clostridia</taxon>
        <taxon>Peptostreptococcales</taxon>
        <taxon>Thermotaleaceae</taxon>
        <taxon>Anaeromicrobium</taxon>
    </lineage>
</organism>
<dbReference type="Proteomes" id="UP000216024">
    <property type="component" value="Unassembled WGS sequence"/>
</dbReference>
<keyword evidence="1" id="KW-0472">Membrane</keyword>
<feature type="transmembrane region" description="Helical" evidence="1">
    <location>
        <begin position="418"/>
        <end position="439"/>
    </location>
</feature>
<feature type="domain" description="Nucleoside transporter/FeoB GTPase Gate" evidence="2">
    <location>
        <begin position="128"/>
        <end position="228"/>
    </location>
</feature>
<accession>A0A267MMS9</accession>
<feature type="transmembrane region" description="Helical" evidence="1">
    <location>
        <begin position="20"/>
        <end position="39"/>
    </location>
</feature>
<reference evidence="3 4" key="1">
    <citation type="submission" date="2017-06" db="EMBL/GenBank/DDBJ databases">
        <title>Draft genome sequence of anaerobic fermentative bacterium Anaeromicrobium sediminis DY2726D isolated from West Pacific Ocean sediments.</title>
        <authorList>
            <person name="Zeng X."/>
        </authorList>
    </citation>
    <scope>NUCLEOTIDE SEQUENCE [LARGE SCALE GENOMIC DNA]</scope>
    <source>
        <strain evidence="3 4">DY2726D</strain>
    </source>
</reference>
<dbReference type="AlphaFoldDB" id="A0A267MMS9"/>